<gene>
    <name evidence="2" type="ORF">Vretimale_18221</name>
</gene>
<evidence type="ECO:0000313" key="3">
    <source>
        <dbReference type="Proteomes" id="UP000722791"/>
    </source>
</evidence>
<protein>
    <submittedName>
        <fullName evidence="2">Uncharacterized protein</fullName>
    </submittedName>
</protein>
<feature type="region of interest" description="Disordered" evidence="1">
    <location>
        <begin position="156"/>
        <end position="206"/>
    </location>
</feature>
<reference evidence="2" key="1">
    <citation type="journal article" date="2021" name="Proc. Natl. Acad. Sci. U.S.A.">
        <title>Three genomes in the algal genus Volvox reveal the fate of a haploid sex-determining region after a transition to homothallism.</title>
        <authorList>
            <person name="Yamamoto K."/>
            <person name="Hamaji T."/>
            <person name="Kawai-Toyooka H."/>
            <person name="Matsuzaki R."/>
            <person name="Takahashi F."/>
            <person name="Nishimura Y."/>
            <person name="Kawachi M."/>
            <person name="Noguchi H."/>
            <person name="Minakuchi Y."/>
            <person name="Umen J.G."/>
            <person name="Toyoda A."/>
            <person name="Nozaki H."/>
        </authorList>
    </citation>
    <scope>NUCLEOTIDE SEQUENCE</scope>
    <source>
        <strain evidence="2">NIES-3785</strain>
    </source>
</reference>
<comment type="caution">
    <text evidence="2">The sequence shown here is derived from an EMBL/GenBank/DDBJ whole genome shotgun (WGS) entry which is preliminary data.</text>
</comment>
<organism evidence="2 3">
    <name type="scientific">Volvox reticuliferus</name>
    <dbReference type="NCBI Taxonomy" id="1737510"/>
    <lineage>
        <taxon>Eukaryota</taxon>
        <taxon>Viridiplantae</taxon>
        <taxon>Chlorophyta</taxon>
        <taxon>core chlorophytes</taxon>
        <taxon>Chlorophyceae</taxon>
        <taxon>CS clade</taxon>
        <taxon>Chlamydomonadales</taxon>
        <taxon>Volvocaceae</taxon>
        <taxon>Volvox</taxon>
    </lineage>
</organism>
<evidence type="ECO:0000256" key="1">
    <source>
        <dbReference type="SAM" id="MobiDB-lite"/>
    </source>
</evidence>
<name>A0A8J4LZ71_9CHLO</name>
<dbReference type="AlphaFoldDB" id="A0A8J4LZ71"/>
<accession>A0A8J4LZ71</accession>
<evidence type="ECO:0000313" key="2">
    <source>
        <dbReference type="EMBL" id="GIM15510.1"/>
    </source>
</evidence>
<feature type="compositionally biased region" description="Polar residues" evidence="1">
    <location>
        <begin position="160"/>
        <end position="183"/>
    </location>
</feature>
<proteinExistence type="predicted"/>
<dbReference type="Proteomes" id="UP000722791">
    <property type="component" value="Unassembled WGS sequence"/>
</dbReference>
<dbReference type="EMBL" id="BNCQ01000066">
    <property type="protein sequence ID" value="GIM15510.1"/>
    <property type="molecule type" value="Genomic_DNA"/>
</dbReference>
<sequence length="368" mass="39231">MATCTIMFESSSNRYSQACAAAELQRGAFPLGLPTDGLPRSEAFSQIVHIKGVRVQRELYPRAKFDAALETAALNGLECYRFLRRSFLGMDHIPIALVPRGSNVIVAHIPAVLSQAADAVIALGHRLYFEIEGGLRSLNEDDGDDDEEHIFGHQPLRSRASISSGSNAHKPATTTGLLRTRSGSICGDSRSDNRSGSGSGSIHGNSKLTAWMPNSIAKGDSNNTCTGAQDAAALLPKRRGSIGSASPPCPSSTAAFALQSFSSIKSSTSSSFRSLRSVLSFRYTSSRALLISSDLDIDLMDTRAISEGADDDQQVALVNGGRFCIDKIAVAVSVFADGEEGVQAFRHELGLRGVRVGEPRGRLMKVVE</sequence>